<name>A0A9D1TNC8_9SPIO</name>
<proteinExistence type="predicted"/>
<dbReference type="NCBIfam" id="TIGR02605">
    <property type="entry name" value="CxxC_CxxC_SSSS"/>
    <property type="match status" value="1"/>
</dbReference>
<dbReference type="Proteomes" id="UP000823936">
    <property type="component" value="Unassembled WGS sequence"/>
</dbReference>
<dbReference type="Gene3D" id="2.20.28.30">
    <property type="entry name" value="RNA polymerase ii, chain L"/>
    <property type="match status" value="1"/>
</dbReference>
<sequence length="69" mass="7770">MPYYEYRCTKCGKIFEKFNAIKDADKSQVCPSCASEAIRHFVAPEVIFHGSGYYVTDHRSESSAKGEGK</sequence>
<comment type="caution">
    <text evidence="2">The sequence shown here is derived from an EMBL/GenBank/DDBJ whole genome shotgun (WGS) entry which is preliminary data.</text>
</comment>
<dbReference type="EMBL" id="DXHU01000023">
    <property type="protein sequence ID" value="HIV99462.1"/>
    <property type="molecule type" value="Genomic_DNA"/>
</dbReference>
<dbReference type="Pfam" id="PF09723">
    <property type="entry name" value="Zn_ribbon_8"/>
    <property type="match status" value="1"/>
</dbReference>
<gene>
    <name evidence="2" type="ORF">IAB12_06785</name>
</gene>
<reference evidence="2" key="1">
    <citation type="journal article" date="2021" name="PeerJ">
        <title>Extensive microbial diversity within the chicken gut microbiome revealed by metagenomics and culture.</title>
        <authorList>
            <person name="Gilroy R."/>
            <person name="Ravi A."/>
            <person name="Getino M."/>
            <person name="Pursley I."/>
            <person name="Horton D.L."/>
            <person name="Alikhan N.F."/>
            <person name="Baker D."/>
            <person name="Gharbi K."/>
            <person name="Hall N."/>
            <person name="Watson M."/>
            <person name="Adriaenssens E.M."/>
            <person name="Foster-Nyarko E."/>
            <person name="Jarju S."/>
            <person name="Secka A."/>
            <person name="Antonio M."/>
            <person name="Oren A."/>
            <person name="Chaudhuri R.R."/>
            <person name="La Ragione R."/>
            <person name="Hildebrand F."/>
            <person name="Pallen M.J."/>
        </authorList>
    </citation>
    <scope>NUCLEOTIDE SEQUENCE</scope>
    <source>
        <strain evidence="2">Gambia11-129</strain>
    </source>
</reference>
<evidence type="ECO:0000313" key="3">
    <source>
        <dbReference type="Proteomes" id="UP000823936"/>
    </source>
</evidence>
<organism evidence="2 3">
    <name type="scientific">Candidatus Ornithospirochaeta avicola</name>
    <dbReference type="NCBI Taxonomy" id="2840896"/>
    <lineage>
        <taxon>Bacteria</taxon>
        <taxon>Pseudomonadati</taxon>
        <taxon>Spirochaetota</taxon>
        <taxon>Spirochaetia</taxon>
        <taxon>Spirochaetales</taxon>
        <taxon>Spirochaetaceae</taxon>
        <taxon>Spirochaetaceae incertae sedis</taxon>
        <taxon>Candidatus Ornithospirochaeta</taxon>
    </lineage>
</organism>
<dbReference type="InterPro" id="IPR013429">
    <property type="entry name" value="Regulatory_FmdB_Zinc_ribbon"/>
</dbReference>
<dbReference type="PANTHER" id="PTHR34404">
    <property type="entry name" value="REGULATORY PROTEIN, FMDB FAMILY"/>
    <property type="match status" value="1"/>
</dbReference>
<dbReference type="SMART" id="SM00834">
    <property type="entry name" value="CxxC_CXXC_SSSS"/>
    <property type="match status" value="1"/>
</dbReference>
<feature type="domain" description="Putative regulatory protein FmdB zinc ribbon" evidence="1">
    <location>
        <begin position="1"/>
        <end position="42"/>
    </location>
</feature>
<dbReference type="AlphaFoldDB" id="A0A9D1TNC8"/>
<evidence type="ECO:0000259" key="1">
    <source>
        <dbReference type="SMART" id="SM00834"/>
    </source>
</evidence>
<protein>
    <submittedName>
        <fullName evidence="2">Zinc ribbon domain-containing protein</fullName>
    </submittedName>
</protein>
<reference evidence="2" key="2">
    <citation type="submission" date="2021-04" db="EMBL/GenBank/DDBJ databases">
        <authorList>
            <person name="Gilroy R."/>
        </authorList>
    </citation>
    <scope>NUCLEOTIDE SEQUENCE</scope>
    <source>
        <strain evidence="2">Gambia11-129</strain>
    </source>
</reference>
<dbReference type="PANTHER" id="PTHR34404:SF2">
    <property type="entry name" value="CONSERVED SERINE RICH PROTEIN"/>
    <property type="match status" value="1"/>
</dbReference>
<accession>A0A9D1TNC8</accession>
<evidence type="ECO:0000313" key="2">
    <source>
        <dbReference type="EMBL" id="HIV99462.1"/>
    </source>
</evidence>